<comment type="subcellular location">
    <subcellularLocation>
        <location evidence="1">Cell membrane</location>
        <topology evidence="1">Multi-pass membrane protein</topology>
    </subcellularLocation>
</comment>
<dbReference type="Proteomes" id="UP000092503">
    <property type="component" value="Unassembled WGS sequence"/>
</dbReference>
<evidence type="ECO:0000256" key="5">
    <source>
        <dbReference type="ARBA" id="ARBA00023136"/>
    </source>
</evidence>
<gene>
    <name evidence="8" type="ORF">XBLMG947_0512</name>
</gene>
<dbReference type="Pfam" id="PF06271">
    <property type="entry name" value="RDD"/>
    <property type="match status" value="1"/>
</dbReference>
<dbReference type="InterPro" id="IPR010432">
    <property type="entry name" value="RDD"/>
</dbReference>
<dbReference type="PANTHER" id="PTHR36115:SF10">
    <property type="entry name" value="RDD DOMAIN-CONTAINING PROTEIN"/>
    <property type="match status" value="1"/>
</dbReference>
<keyword evidence="4 6" id="KW-1133">Transmembrane helix</keyword>
<keyword evidence="5 6" id="KW-0472">Membrane</keyword>
<dbReference type="EMBL" id="FLTX01000006">
    <property type="protein sequence ID" value="SBV49740.1"/>
    <property type="molecule type" value="Genomic_DNA"/>
</dbReference>
<evidence type="ECO:0000313" key="9">
    <source>
        <dbReference type="Proteomes" id="UP000092503"/>
    </source>
</evidence>
<dbReference type="GO" id="GO:0005886">
    <property type="term" value="C:plasma membrane"/>
    <property type="evidence" value="ECO:0007669"/>
    <property type="project" value="UniProtKB-SubCell"/>
</dbReference>
<keyword evidence="3 6" id="KW-0812">Transmembrane</keyword>
<organism evidence="8 9">
    <name type="scientific">Xanthomonas bromi</name>
    <dbReference type="NCBI Taxonomy" id="56449"/>
    <lineage>
        <taxon>Bacteria</taxon>
        <taxon>Pseudomonadati</taxon>
        <taxon>Pseudomonadota</taxon>
        <taxon>Gammaproteobacteria</taxon>
        <taxon>Lysobacterales</taxon>
        <taxon>Lysobacteraceae</taxon>
        <taxon>Xanthomonas</taxon>
    </lineage>
</organism>
<feature type="transmembrane region" description="Helical" evidence="6">
    <location>
        <begin position="129"/>
        <end position="156"/>
    </location>
</feature>
<evidence type="ECO:0000259" key="7">
    <source>
        <dbReference type="Pfam" id="PF06271"/>
    </source>
</evidence>
<proteinExistence type="predicted"/>
<dbReference type="PANTHER" id="PTHR36115">
    <property type="entry name" value="PROLINE-RICH ANTIGEN HOMOLOG-RELATED"/>
    <property type="match status" value="1"/>
</dbReference>
<evidence type="ECO:0000313" key="8">
    <source>
        <dbReference type="EMBL" id="SBV49740.1"/>
    </source>
</evidence>
<evidence type="ECO:0000256" key="4">
    <source>
        <dbReference type="ARBA" id="ARBA00022989"/>
    </source>
</evidence>
<reference evidence="8 9" key="1">
    <citation type="submission" date="2016-06" db="EMBL/GenBank/DDBJ databases">
        <authorList>
            <person name="Kjaerup R.B."/>
            <person name="Dalgaard T.S."/>
            <person name="Juul-Madsen H.R."/>
        </authorList>
    </citation>
    <scope>NUCLEOTIDE SEQUENCE [LARGE SCALE GENOMIC DNA]</scope>
    <source>
        <strain evidence="8">LMG947</strain>
    </source>
</reference>
<sequence>MRQRERQSAATAARRCAALGGRYARGMTAIPSPRVERAPALVGWRLLGLCYDAWPVLALSMLISTAFTLGFTLAGHPARENIAPFSGWQWLLWLCCWIAAGVYATVSWRRGGQTLGMRPWRLRLIDPQASWRALWIRYAVGTLSLGLAGIGFWWAWLDRDRLTWHDRASGTRLQRISRPPR</sequence>
<dbReference type="AlphaFoldDB" id="A0A1C3NH50"/>
<name>A0A1C3NH50_9XANT</name>
<accession>A0A1C3NH50</accession>
<evidence type="ECO:0000256" key="6">
    <source>
        <dbReference type="SAM" id="Phobius"/>
    </source>
</evidence>
<evidence type="ECO:0000256" key="1">
    <source>
        <dbReference type="ARBA" id="ARBA00004651"/>
    </source>
</evidence>
<feature type="transmembrane region" description="Helical" evidence="6">
    <location>
        <begin position="54"/>
        <end position="75"/>
    </location>
</feature>
<dbReference type="STRING" id="56449.XBLMG947_0512"/>
<protein>
    <recommendedName>
        <fullName evidence="7">RDD domain-containing protein</fullName>
    </recommendedName>
</protein>
<dbReference type="InterPro" id="IPR051791">
    <property type="entry name" value="Pra-immunoreactive"/>
</dbReference>
<keyword evidence="2" id="KW-1003">Cell membrane</keyword>
<feature type="transmembrane region" description="Helical" evidence="6">
    <location>
        <begin position="87"/>
        <end position="108"/>
    </location>
</feature>
<feature type="domain" description="RDD" evidence="7">
    <location>
        <begin position="40"/>
        <end position="170"/>
    </location>
</feature>
<evidence type="ECO:0000256" key="3">
    <source>
        <dbReference type="ARBA" id="ARBA00022692"/>
    </source>
</evidence>
<evidence type="ECO:0000256" key="2">
    <source>
        <dbReference type="ARBA" id="ARBA00022475"/>
    </source>
</evidence>